<dbReference type="Pfam" id="PF00072">
    <property type="entry name" value="Response_reg"/>
    <property type="match status" value="1"/>
</dbReference>
<reference evidence="4 5" key="1">
    <citation type="submission" date="2020-02" db="EMBL/GenBank/DDBJ databases">
        <authorList>
            <person name="Dziuba M."/>
            <person name="Kuznetsov B."/>
            <person name="Mardanov A."/>
            <person name="Ravin N."/>
            <person name="Grouzdev D."/>
        </authorList>
    </citation>
    <scope>NUCLEOTIDE SEQUENCE [LARGE SCALE GENOMIC DNA]</scope>
    <source>
        <strain evidence="4 5">SpK</strain>
    </source>
</reference>
<dbReference type="GO" id="GO:0000160">
    <property type="term" value="P:phosphorelay signal transduction system"/>
    <property type="evidence" value="ECO:0007669"/>
    <property type="project" value="InterPro"/>
</dbReference>
<evidence type="ECO:0000256" key="2">
    <source>
        <dbReference type="PROSITE-ProRule" id="PRU00169"/>
    </source>
</evidence>
<organism evidence="4 5">
    <name type="scientific">Magnetospirillum aberrantis SpK</name>
    <dbReference type="NCBI Taxonomy" id="908842"/>
    <lineage>
        <taxon>Bacteria</taxon>
        <taxon>Pseudomonadati</taxon>
        <taxon>Pseudomonadota</taxon>
        <taxon>Alphaproteobacteria</taxon>
        <taxon>Rhodospirillales</taxon>
        <taxon>Rhodospirillaceae</taxon>
        <taxon>Magnetospirillum</taxon>
    </lineage>
</organism>
<keyword evidence="5" id="KW-1185">Reference proteome</keyword>
<accession>A0A7C9QRN5</accession>
<dbReference type="AlphaFoldDB" id="A0A7C9QRN5"/>
<evidence type="ECO:0000313" key="5">
    <source>
        <dbReference type="Proteomes" id="UP000480684"/>
    </source>
</evidence>
<feature type="modified residue" description="4-aspartylphosphate" evidence="2">
    <location>
        <position position="61"/>
    </location>
</feature>
<dbReference type="Proteomes" id="UP000480684">
    <property type="component" value="Unassembled WGS sequence"/>
</dbReference>
<dbReference type="SMART" id="SM00448">
    <property type="entry name" value="REC"/>
    <property type="match status" value="1"/>
</dbReference>
<dbReference type="Gene3D" id="3.40.50.2300">
    <property type="match status" value="1"/>
</dbReference>
<comment type="caution">
    <text evidence="4">The sequence shown here is derived from an EMBL/GenBank/DDBJ whole genome shotgun (WGS) entry which is preliminary data.</text>
</comment>
<gene>
    <name evidence="4" type="ORF">G4223_02365</name>
</gene>
<dbReference type="EMBL" id="JAAIYP010000007">
    <property type="protein sequence ID" value="NFV78958.1"/>
    <property type="molecule type" value="Genomic_DNA"/>
</dbReference>
<dbReference type="InterPro" id="IPR001789">
    <property type="entry name" value="Sig_transdc_resp-reg_receiver"/>
</dbReference>
<protein>
    <submittedName>
        <fullName evidence="4">Response regulator</fullName>
    </submittedName>
</protein>
<sequence length="151" mass="16360">MLARFHRNDLHAVVVEDDDTTRALLLRLLTNMGAEEVWGASDGAEGLRLVCQKRPSLVLCDLEMDPVDGLSLLGGVRSAMDPLLAATPVFIFTGNKDAHLLSKAKTLKAAGYLVKPFNPKGFSSYLAEAMAVRDKTRAQSDSEGEPDLVFS</sequence>
<evidence type="ECO:0000256" key="1">
    <source>
        <dbReference type="ARBA" id="ARBA00022553"/>
    </source>
</evidence>
<evidence type="ECO:0000259" key="3">
    <source>
        <dbReference type="PROSITE" id="PS50110"/>
    </source>
</evidence>
<feature type="domain" description="Response regulatory" evidence="3">
    <location>
        <begin position="11"/>
        <end position="130"/>
    </location>
</feature>
<evidence type="ECO:0000313" key="4">
    <source>
        <dbReference type="EMBL" id="NFV78958.1"/>
    </source>
</evidence>
<proteinExistence type="predicted"/>
<dbReference type="RefSeq" id="WP_163674461.1">
    <property type="nucleotide sequence ID" value="NZ_JAAIYP010000007.1"/>
</dbReference>
<dbReference type="InterPro" id="IPR050595">
    <property type="entry name" value="Bact_response_regulator"/>
</dbReference>
<dbReference type="InterPro" id="IPR011006">
    <property type="entry name" value="CheY-like_superfamily"/>
</dbReference>
<dbReference type="PANTHER" id="PTHR44591">
    <property type="entry name" value="STRESS RESPONSE REGULATOR PROTEIN 1"/>
    <property type="match status" value="1"/>
</dbReference>
<dbReference type="PANTHER" id="PTHR44591:SF23">
    <property type="entry name" value="CHEY SUBFAMILY"/>
    <property type="match status" value="1"/>
</dbReference>
<dbReference type="PROSITE" id="PS50110">
    <property type="entry name" value="RESPONSE_REGULATORY"/>
    <property type="match status" value="1"/>
</dbReference>
<keyword evidence="1 2" id="KW-0597">Phosphoprotein</keyword>
<dbReference type="SUPFAM" id="SSF52172">
    <property type="entry name" value="CheY-like"/>
    <property type="match status" value="1"/>
</dbReference>
<name>A0A7C9QRN5_9PROT</name>